<proteinExistence type="predicted"/>
<dbReference type="Pfam" id="PF07833">
    <property type="entry name" value="Cu_amine_oxidN1"/>
    <property type="match status" value="1"/>
</dbReference>
<feature type="domain" description="Copper amine oxidase-like N-terminal" evidence="2">
    <location>
        <begin position="31"/>
        <end position="136"/>
    </location>
</feature>
<evidence type="ECO:0000313" key="3">
    <source>
        <dbReference type="EMBL" id="MBP2024900.1"/>
    </source>
</evidence>
<evidence type="ECO:0000313" key="4">
    <source>
        <dbReference type="Proteomes" id="UP001519306"/>
    </source>
</evidence>
<name>A0ABS4KC25_9FIRM</name>
<comment type="caution">
    <text evidence="3">The sequence shown here is derived from an EMBL/GenBank/DDBJ whole genome shotgun (WGS) entry which is preliminary data.</text>
</comment>
<dbReference type="Gene3D" id="3.30.457.10">
    <property type="entry name" value="Copper amine oxidase-like, N-terminal domain"/>
    <property type="match status" value="1"/>
</dbReference>
<keyword evidence="1" id="KW-0732">Signal</keyword>
<gene>
    <name evidence="3" type="ORF">J2Z71_000423</name>
</gene>
<dbReference type="EMBL" id="JAGGLJ010000003">
    <property type="protein sequence ID" value="MBP2024900.1"/>
    <property type="molecule type" value="Genomic_DNA"/>
</dbReference>
<dbReference type="Proteomes" id="UP001519306">
    <property type="component" value="Unassembled WGS sequence"/>
</dbReference>
<reference evidence="3 4" key="1">
    <citation type="submission" date="2021-03" db="EMBL/GenBank/DDBJ databases">
        <title>Genomic Encyclopedia of Type Strains, Phase IV (KMG-IV): sequencing the most valuable type-strain genomes for metagenomic binning, comparative biology and taxonomic classification.</title>
        <authorList>
            <person name="Goeker M."/>
        </authorList>
    </citation>
    <scope>NUCLEOTIDE SEQUENCE [LARGE SCALE GENOMIC DNA]</scope>
    <source>
        <strain evidence="3 4">DSM 27563</strain>
    </source>
</reference>
<protein>
    <submittedName>
        <fullName evidence="3">CHASE3 domain sensor protein</fullName>
    </submittedName>
</protein>
<dbReference type="InterPro" id="IPR036582">
    <property type="entry name" value="Mao_N_sf"/>
</dbReference>
<evidence type="ECO:0000256" key="1">
    <source>
        <dbReference type="SAM" id="SignalP"/>
    </source>
</evidence>
<feature type="signal peptide" evidence="1">
    <location>
        <begin position="1"/>
        <end position="24"/>
    </location>
</feature>
<organism evidence="3 4">
    <name type="scientific">Peptoniphilus stercorisuis</name>
    <dbReference type="NCBI Taxonomy" id="1436965"/>
    <lineage>
        <taxon>Bacteria</taxon>
        <taxon>Bacillati</taxon>
        <taxon>Bacillota</taxon>
        <taxon>Tissierellia</taxon>
        <taxon>Tissierellales</taxon>
        <taxon>Peptoniphilaceae</taxon>
        <taxon>Peptoniphilus</taxon>
    </lineage>
</organism>
<sequence>MNNFKKATLMLTLALSLCTGNVLAQDVKITLNGNEIKSDVAPFIKENRTLVPVRFISEALEYDVKWDNDKRTVSINNNDKNMVLTINDKNINVDGKTKITDVAPTLYNNRTYVPIRFISENFGVDVKWDNDSRTVVLENEKYSNLTSEENEYLNNISKYTEITQAKFEEIKSYFYENASKYSKDEIKAKFDELSSEINLNVKNISELNVPDKFKKSHKLLLEAMDNAQNMLNGYEDALIEGNSDIAKKVMNLQTKFSIKISEAAKALQSELKGEEYTPDKDIEIYNETVEKQDKNSDLLNDETIKNLLEKI</sequence>
<dbReference type="SUPFAM" id="SSF55383">
    <property type="entry name" value="Copper amine oxidase, domain N"/>
    <property type="match status" value="1"/>
</dbReference>
<dbReference type="InterPro" id="IPR012854">
    <property type="entry name" value="Cu_amine_oxidase-like_N"/>
</dbReference>
<evidence type="ECO:0000259" key="2">
    <source>
        <dbReference type="Pfam" id="PF07833"/>
    </source>
</evidence>
<dbReference type="RefSeq" id="WP_210060206.1">
    <property type="nucleotide sequence ID" value="NZ_JAGGLJ010000003.1"/>
</dbReference>
<keyword evidence="4" id="KW-1185">Reference proteome</keyword>
<feature type="chain" id="PRO_5045638800" evidence="1">
    <location>
        <begin position="25"/>
        <end position="311"/>
    </location>
</feature>
<accession>A0ABS4KC25</accession>